<dbReference type="EMBL" id="HBFM01005673">
    <property type="protein sequence ID" value="CAD8766965.1"/>
    <property type="molecule type" value="Transcribed_RNA"/>
</dbReference>
<gene>
    <name evidence="2" type="ORF">PPAR00522_LOCUS3357</name>
</gene>
<dbReference type="PANTHER" id="PTHR31579:SF1">
    <property type="entry name" value="OS03G0796600 PROTEIN"/>
    <property type="match status" value="1"/>
</dbReference>
<reference evidence="2" key="1">
    <citation type="submission" date="2021-01" db="EMBL/GenBank/DDBJ databases">
        <authorList>
            <person name="Corre E."/>
            <person name="Pelletier E."/>
            <person name="Niang G."/>
            <person name="Scheremetjew M."/>
            <person name="Finn R."/>
            <person name="Kale V."/>
            <person name="Holt S."/>
            <person name="Cochrane G."/>
            <person name="Meng A."/>
            <person name="Brown T."/>
            <person name="Cohen L."/>
        </authorList>
    </citation>
    <scope>NUCLEOTIDE SEQUENCE</scope>
    <source>
        <strain evidence="2">SAG 63-3</strain>
    </source>
</reference>
<dbReference type="AlphaFoldDB" id="A0A7S0USU9"/>
<name>A0A7S0USU9_9CHLO</name>
<dbReference type="Pfam" id="PF04720">
    <property type="entry name" value="PDDEXK_6"/>
    <property type="match status" value="1"/>
</dbReference>
<dbReference type="InterPro" id="IPR006502">
    <property type="entry name" value="PDDEXK-like"/>
</dbReference>
<proteinExistence type="predicted"/>
<accession>A0A7S0USU9</accession>
<evidence type="ECO:0000256" key="1">
    <source>
        <dbReference type="SAM" id="MobiDB-lite"/>
    </source>
</evidence>
<dbReference type="PANTHER" id="PTHR31579">
    <property type="entry name" value="OS03G0796600 PROTEIN"/>
    <property type="match status" value="1"/>
</dbReference>
<feature type="compositionally biased region" description="Low complexity" evidence="1">
    <location>
        <begin position="204"/>
        <end position="235"/>
    </location>
</feature>
<protein>
    <submittedName>
        <fullName evidence="2">Uncharacterized protein</fullName>
    </submittedName>
</protein>
<organism evidence="2">
    <name type="scientific">Polytomella parva</name>
    <dbReference type="NCBI Taxonomy" id="51329"/>
    <lineage>
        <taxon>Eukaryota</taxon>
        <taxon>Viridiplantae</taxon>
        <taxon>Chlorophyta</taxon>
        <taxon>core chlorophytes</taxon>
        <taxon>Chlorophyceae</taxon>
        <taxon>CS clade</taxon>
        <taxon>Chlamydomonadales</taxon>
        <taxon>Chlamydomonadaceae</taxon>
        <taxon>Polytomella</taxon>
    </lineage>
</organism>
<sequence length="315" mass="35084">MSCFDSSSLLFAMEVDEDKEVVNTVLKDFTYLRALKDRLSMFSLPCFGFALRLYRDILSFKKKIMREECKLDMVLLATELSKVGYNVNFRIALGGGAACFKQLRHEFLTVMGEGDQDGVELIVELNFREQFIISQPTSEYAELLQAVPEIFVGPSTLLVPIVQVLGAEMEDSFETQGLTFPPWRKTQSLLSKWFPPRSKDTYFSKSSSSCSPCLSPSSDSSRSSGSFSGPSSPSSGMEDEQMHGLRGAHDIINCEAHYDSKREGFTSPKGLLSVKIQNRTAYPQISNGAYKQGIVTVQSDWGELPIHKVKLGFGK</sequence>
<feature type="region of interest" description="Disordered" evidence="1">
    <location>
        <begin position="201"/>
        <end position="242"/>
    </location>
</feature>
<evidence type="ECO:0000313" key="2">
    <source>
        <dbReference type="EMBL" id="CAD8766965.1"/>
    </source>
</evidence>